<dbReference type="InterPro" id="IPR013078">
    <property type="entry name" value="His_Pase_superF_clade-1"/>
</dbReference>
<dbReference type="Proteomes" id="UP001377567">
    <property type="component" value="Unassembled WGS sequence"/>
</dbReference>
<dbReference type="CDD" id="cd07067">
    <property type="entry name" value="HP_PGM_like"/>
    <property type="match status" value="1"/>
</dbReference>
<dbReference type="InterPro" id="IPR001345">
    <property type="entry name" value="PG/BPGM_mutase_AS"/>
</dbReference>
<dbReference type="Gene3D" id="3.40.50.1240">
    <property type="entry name" value="Phosphoglycerate mutase-like"/>
    <property type="match status" value="1"/>
</dbReference>
<dbReference type="InterPro" id="IPR052765">
    <property type="entry name" value="PGM-Related"/>
</dbReference>
<name>A0AAV5S6K7_MAUHU</name>
<evidence type="ECO:0000256" key="2">
    <source>
        <dbReference type="SAM" id="MobiDB-lite"/>
    </source>
</evidence>
<feature type="binding site" evidence="1">
    <location>
        <begin position="36"/>
        <end position="43"/>
    </location>
    <ligand>
        <name>substrate</name>
    </ligand>
</feature>
<dbReference type="AlphaFoldDB" id="A0AAV5S6K7"/>
<reference evidence="3 4" key="1">
    <citation type="journal article" date="2023" name="Elife">
        <title>Identification of key yeast species and microbe-microbe interactions impacting larval growth of Drosophila in the wild.</title>
        <authorList>
            <person name="Mure A."/>
            <person name="Sugiura Y."/>
            <person name="Maeda R."/>
            <person name="Honda K."/>
            <person name="Sakurai N."/>
            <person name="Takahashi Y."/>
            <person name="Watada M."/>
            <person name="Katoh T."/>
            <person name="Gotoh A."/>
            <person name="Gotoh Y."/>
            <person name="Taniguchi I."/>
            <person name="Nakamura K."/>
            <person name="Hayashi T."/>
            <person name="Katayama T."/>
            <person name="Uemura T."/>
            <person name="Hattori Y."/>
        </authorList>
    </citation>
    <scope>NUCLEOTIDE SEQUENCE [LARGE SCALE GENOMIC DNA]</scope>
    <source>
        <strain evidence="3 4">KH-74</strain>
    </source>
</reference>
<comment type="caution">
    <text evidence="3">The sequence shown here is derived from an EMBL/GenBank/DDBJ whole genome shotgun (WGS) entry which is preliminary data.</text>
</comment>
<feature type="compositionally biased region" description="Basic and acidic residues" evidence="2">
    <location>
        <begin position="173"/>
        <end position="187"/>
    </location>
</feature>
<accession>A0AAV5S6K7</accession>
<dbReference type="InterPro" id="IPR029033">
    <property type="entry name" value="His_PPase_superfam"/>
</dbReference>
<evidence type="ECO:0000313" key="3">
    <source>
        <dbReference type="EMBL" id="GMM58372.1"/>
    </source>
</evidence>
<dbReference type="PROSITE" id="PS00175">
    <property type="entry name" value="PG_MUTASE"/>
    <property type="match status" value="1"/>
</dbReference>
<keyword evidence="4" id="KW-1185">Reference proteome</keyword>
<gene>
    <name evidence="3" type="ORF">DAKH74_049890</name>
</gene>
<dbReference type="GO" id="GO:0003824">
    <property type="term" value="F:catalytic activity"/>
    <property type="evidence" value="ECO:0007669"/>
    <property type="project" value="InterPro"/>
</dbReference>
<dbReference type="PANTHER" id="PTHR46192">
    <property type="entry name" value="BROAD-RANGE ACID PHOSPHATASE DET1"/>
    <property type="match status" value="1"/>
</dbReference>
<sequence>MDTETSSLRDDMSSIYMEDGSFWERTHKPRLIILIRHGESESNKDKKINENVPNQLVALTDKGWQQAHNAGAELLKVLNVENRPLANQLGKKYALSDEQDCGKLPMVGYKPLNKSLDKNIVFYTSPYRRTRETLKGVLNVLDEYNLHNTNVATCPDYGYKPNGRQKSAVWPSPDHRPSGEYENDKSTHNVRNMAPGKTYLKYRVKDDPRIREQDFGNLQDVNNMQDTLKKRAAYGHFFFRFPQGESAADVYDRVASFQETMFRHFNERHSHKPRDVVVLVTHGIYARVFLMKWFRWTYEEFESFTNVPNGCMILMEYDEMLRKYVLRTQLPKWDMLEE</sequence>
<evidence type="ECO:0000313" key="4">
    <source>
        <dbReference type="Proteomes" id="UP001377567"/>
    </source>
</evidence>
<dbReference type="Pfam" id="PF00300">
    <property type="entry name" value="His_Phos_1"/>
    <property type="match status" value="1"/>
</dbReference>
<dbReference type="SMART" id="SM00855">
    <property type="entry name" value="PGAM"/>
    <property type="match status" value="1"/>
</dbReference>
<protein>
    <submittedName>
        <fullName evidence="3">Acid phosphatase</fullName>
    </submittedName>
</protein>
<organism evidence="3 4">
    <name type="scientific">Maudiozyma humilis</name>
    <name type="common">Sour dough yeast</name>
    <name type="synonym">Kazachstania humilis</name>
    <dbReference type="NCBI Taxonomy" id="51915"/>
    <lineage>
        <taxon>Eukaryota</taxon>
        <taxon>Fungi</taxon>
        <taxon>Dikarya</taxon>
        <taxon>Ascomycota</taxon>
        <taxon>Saccharomycotina</taxon>
        <taxon>Saccharomycetes</taxon>
        <taxon>Saccharomycetales</taxon>
        <taxon>Saccharomycetaceae</taxon>
        <taxon>Maudiozyma</taxon>
    </lineage>
</organism>
<evidence type="ECO:0000256" key="1">
    <source>
        <dbReference type="PIRSR" id="PIRSR613078-2"/>
    </source>
</evidence>
<dbReference type="EMBL" id="BTGD01000025">
    <property type="protein sequence ID" value="GMM58372.1"/>
    <property type="molecule type" value="Genomic_DNA"/>
</dbReference>
<dbReference type="SUPFAM" id="SSF53254">
    <property type="entry name" value="Phosphoglycerate mutase-like"/>
    <property type="match status" value="1"/>
</dbReference>
<feature type="region of interest" description="Disordered" evidence="2">
    <location>
        <begin position="165"/>
        <end position="188"/>
    </location>
</feature>
<proteinExistence type="predicted"/>